<dbReference type="KEGG" id="hch:HCH_01140"/>
<evidence type="ECO:0000313" key="1">
    <source>
        <dbReference type="EMBL" id="ABC28017.1"/>
    </source>
</evidence>
<reference evidence="1 2" key="1">
    <citation type="journal article" date="2005" name="Nucleic Acids Res.">
        <title>Genomic blueprint of Hahella chejuensis, a marine microbe producing an algicidal agent.</title>
        <authorList>
            <person name="Jeong H."/>
            <person name="Yim J.H."/>
            <person name="Lee C."/>
            <person name="Choi S.-H."/>
            <person name="Park Y.K."/>
            <person name="Yoon S.H."/>
            <person name="Hur C.-G."/>
            <person name="Kang H.-Y."/>
            <person name="Kim D."/>
            <person name="Lee H.H."/>
            <person name="Park K.H."/>
            <person name="Park S.-H."/>
            <person name="Park H.-S."/>
            <person name="Lee H.K."/>
            <person name="Oh T.K."/>
            <person name="Kim J.F."/>
        </authorList>
    </citation>
    <scope>NUCLEOTIDE SEQUENCE [LARGE SCALE GENOMIC DNA]</scope>
    <source>
        <strain evidence="1 2">KCTC 2396</strain>
    </source>
</reference>
<sequence>MHRRPCVGRRRFADNDAQPHRLFSPVAQFTDVTGKGLSPQPILRIFCEVKNTLFVETIEQMPGRIELIAANSNTTC</sequence>
<dbReference type="EMBL" id="CP000155">
    <property type="protein sequence ID" value="ABC28017.1"/>
    <property type="molecule type" value="Genomic_DNA"/>
</dbReference>
<proteinExistence type="predicted"/>
<dbReference type="RefSeq" id="WP_011395092.1">
    <property type="nucleotide sequence ID" value="NC_007645.1"/>
</dbReference>
<dbReference type="Proteomes" id="UP000000238">
    <property type="component" value="Chromosome"/>
</dbReference>
<keyword evidence="2" id="KW-1185">Reference proteome</keyword>
<accession>Q2SMV7</accession>
<organism evidence="1 2">
    <name type="scientific">Hahella chejuensis (strain KCTC 2396)</name>
    <dbReference type="NCBI Taxonomy" id="349521"/>
    <lineage>
        <taxon>Bacteria</taxon>
        <taxon>Pseudomonadati</taxon>
        <taxon>Pseudomonadota</taxon>
        <taxon>Gammaproteobacteria</taxon>
        <taxon>Oceanospirillales</taxon>
        <taxon>Hahellaceae</taxon>
        <taxon>Hahella</taxon>
    </lineage>
</organism>
<name>Q2SMV7_HAHCH</name>
<dbReference type="STRING" id="349521.HCH_01140"/>
<evidence type="ECO:0000313" key="2">
    <source>
        <dbReference type="Proteomes" id="UP000000238"/>
    </source>
</evidence>
<dbReference type="HOGENOM" id="CLU_2649399_0_0_6"/>
<dbReference type="AlphaFoldDB" id="Q2SMV7"/>
<protein>
    <submittedName>
        <fullName evidence="1">Uncharacterized protein</fullName>
    </submittedName>
</protein>
<gene>
    <name evidence="1" type="ordered locus">HCH_01140</name>
</gene>